<dbReference type="Proteomes" id="UP000886501">
    <property type="component" value="Unassembled WGS sequence"/>
</dbReference>
<reference evidence="1" key="1">
    <citation type="submission" date="2019-10" db="EMBL/GenBank/DDBJ databases">
        <authorList>
            <consortium name="DOE Joint Genome Institute"/>
            <person name="Kuo A."/>
            <person name="Miyauchi S."/>
            <person name="Kiss E."/>
            <person name="Drula E."/>
            <person name="Kohler A."/>
            <person name="Sanchez-Garcia M."/>
            <person name="Andreopoulos B."/>
            <person name="Barry K.W."/>
            <person name="Bonito G."/>
            <person name="Buee M."/>
            <person name="Carver A."/>
            <person name="Chen C."/>
            <person name="Cichocki N."/>
            <person name="Clum A."/>
            <person name="Culley D."/>
            <person name="Crous P.W."/>
            <person name="Fauchery L."/>
            <person name="Girlanda M."/>
            <person name="Hayes R."/>
            <person name="Keri Z."/>
            <person name="Labutti K."/>
            <person name="Lipzen A."/>
            <person name="Lombard V."/>
            <person name="Magnuson J."/>
            <person name="Maillard F."/>
            <person name="Morin E."/>
            <person name="Murat C."/>
            <person name="Nolan M."/>
            <person name="Ohm R."/>
            <person name="Pangilinan J."/>
            <person name="Pereira M."/>
            <person name="Perotto S."/>
            <person name="Peter M."/>
            <person name="Riley R."/>
            <person name="Sitrit Y."/>
            <person name="Stielow B."/>
            <person name="Szollosi G."/>
            <person name="Zifcakova L."/>
            <person name="Stursova M."/>
            <person name="Spatafora J.W."/>
            <person name="Tedersoo L."/>
            <person name="Vaario L.-M."/>
            <person name="Yamada A."/>
            <person name="Yan M."/>
            <person name="Wang P."/>
            <person name="Xu J."/>
            <person name="Bruns T."/>
            <person name="Baldrian P."/>
            <person name="Vilgalys R."/>
            <person name="Henrissat B."/>
            <person name="Grigoriev I.V."/>
            <person name="Hibbett D."/>
            <person name="Nagy L.G."/>
            <person name="Martin F.M."/>
        </authorList>
    </citation>
    <scope>NUCLEOTIDE SEQUENCE</scope>
    <source>
        <strain evidence="1">P2</strain>
    </source>
</reference>
<evidence type="ECO:0000313" key="2">
    <source>
        <dbReference type="Proteomes" id="UP000886501"/>
    </source>
</evidence>
<comment type="caution">
    <text evidence="1">The sequence shown here is derived from an EMBL/GenBank/DDBJ whole genome shotgun (WGS) entry which is preliminary data.</text>
</comment>
<proteinExistence type="predicted"/>
<sequence>MLPSDEVPAIYELPLGPPAGTRKSDWAEAPGYTRPIPITSSICLDFASQTLFLPLESRPALILAPARTWHPSVGLAMWNQARQRARETGSTILWCDGGEGGLSGIIGGGFEEPFQFGEGSWTKTIGLTYPFSKRKMMFASAWVGNIGRFLIVWILTGGGGLVIQATAVVLHTPTSLLAWNIAKAKRVVRGFAGLLHREQPSDVEREEGRLIGNGGHREAPLLDLDGDEQEQHRQQTPTYGAVQRA</sequence>
<dbReference type="EMBL" id="MU117961">
    <property type="protein sequence ID" value="KAF9654385.1"/>
    <property type="molecule type" value="Genomic_DNA"/>
</dbReference>
<evidence type="ECO:0000313" key="1">
    <source>
        <dbReference type="EMBL" id="KAF9654385.1"/>
    </source>
</evidence>
<gene>
    <name evidence="1" type="ORF">BDM02DRAFT_85333</name>
</gene>
<name>A0ACB6ZX28_THEGA</name>
<reference evidence="1" key="2">
    <citation type="journal article" date="2020" name="Nat. Commun.">
        <title>Large-scale genome sequencing of mycorrhizal fungi provides insights into the early evolution of symbiotic traits.</title>
        <authorList>
            <person name="Miyauchi S."/>
            <person name="Kiss E."/>
            <person name="Kuo A."/>
            <person name="Drula E."/>
            <person name="Kohler A."/>
            <person name="Sanchez-Garcia M."/>
            <person name="Morin E."/>
            <person name="Andreopoulos B."/>
            <person name="Barry K.W."/>
            <person name="Bonito G."/>
            <person name="Buee M."/>
            <person name="Carver A."/>
            <person name="Chen C."/>
            <person name="Cichocki N."/>
            <person name="Clum A."/>
            <person name="Culley D."/>
            <person name="Crous P.W."/>
            <person name="Fauchery L."/>
            <person name="Girlanda M."/>
            <person name="Hayes R.D."/>
            <person name="Keri Z."/>
            <person name="LaButti K."/>
            <person name="Lipzen A."/>
            <person name="Lombard V."/>
            <person name="Magnuson J."/>
            <person name="Maillard F."/>
            <person name="Murat C."/>
            <person name="Nolan M."/>
            <person name="Ohm R.A."/>
            <person name="Pangilinan J."/>
            <person name="Pereira M.F."/>
            <person name="Perotto S."/>
            <person name="Peter M."/>
            <person name="Pfister S."/>
            <person name="Riley R."/>
            <person name="Sitrit Y."/>
            <person name="Stielow J.B."/>
            <person name="Szollosi G."/>
            <person name="Zifcakova L."/>
            <person name="Stursova M."/>
            <person name="Spatafora J.W."/>
            <person name="Tedersoo L."/>
            <person name="Vaario L.M."/>
            <person name="Yamada A."/>
            <person name="Yan M."/>
            <person name="Wang P."/>
            <person name="Xu J."/>
            <person name="Bruns T."/>
            <person name="Baldrian P."/>
            <person name="Vilgalys R."/>
            <person name="Dunand C."/>
            <person name="Henrissat B."/>
            <person name="Grigoriev I.V."/>
            <person name="Hibbett D."/>
            <person name="Nagy L.G."/>
            <person name="Martin F.M."/>
        </authorList>
    </citation>
    <scope>NUCLEOTIDE SEQUENCE</scope>
    <source>
        <strain evidence="1">P2</strain>
    </source>
</reference>
<protein>
    <submittedName>
        <fullName evidence="1">Uncharacterized protein</fullName>
    </submittedName>
</protein>
<accession>A0ACB6ZX28</accession>
<keyword evidence="2" id="KW-1185">Reference proteome</keyword>
<organism evidence="1 2">
    <name type="scientific">Thelephora ganbajun</name>
    <name type="common">Ganba fungus</name>
    <dbReference type="NCBI Taxonomy" id="370292"/>
    <lineage>
        <taxon>Eukaryota</taxon>
        <taxon>Fungi</taxon>
        <taxon>Dikarya</taxon>
        <taxon>Basidiomycota</taxon>
        <taxon>Agaricomycotina</taxon>
        <taxon>Agaricomycetes</taxon>
        <taxon>Thelephorales</taxon>
        <taxon>Thelephoraceae</taxon>
        <taxon>Thelephora</taxon>
    </lineage>
</organism>